<keyword evidence="2" id="KW-0812">Transmembrane</keyword>
<dbReference type="InterPro" id="IPR007730">
    <property type="entry name" value="SPOR-like_dom"/>
</dbReference>
<sequence length="180" mass="20922">MAHKDYVGRGRAAPKQNNRKEQPKPPLPWLRIVITLALLIGFVVFLWTIRDNAEQAPASGNEQQSQKEQALPELQEEEWEFIKQLPSTTVEVEVEEQELSERPYLMQCGSFRTEEQAEELKARIAFQGLESQVRASNGKNGLWYRVILGPYTLKRAAETDRHTLRRANINNCKIWYWNLD</sequence>
<protein>
    <submittedName>
        <fullName evidence="4">SPOR domain-containing protein</fullName>
    </submittedName>
</protein>
<dbReference type="PANTHER" id="PTHR38687:SF2">
    <property type="entry name" value="CELL DIVISION PROTEIN FTSN"/>
    <property type="match status" value="1"/>
</dbReference>
<keyword evidence="2" id="KW-1133">Transmembrane helix</keyword>
<gene>
    <name evidence="4" type="ORF">LJ739_13100</name>
</gene>
<dbReference type="InterPro" id="IPR052521">
    <property type="entry name" value="Cell_div_SPOR-domain"/>
</dbReference>
<dbReference type="Proteomes" id="UP001520878">
    <property type="component" value="Unassembled WGS sequence"/>
</dbReference>
<evidence type="ECO:0000313" key="5">
    <source>
        <dbReference type="Proteomes" id="UP001520878"/>
    </source>
</evidence>
<reference evidence="4 5" key="1">
    <citation type="submission" date="2021-10" db="EMBL/GenBank/DDBJ databases">
        <title>Draft genome of Aestuariibacter halophilus JC2043.</title>
        <authorList>
            <person name="Emsley S.A."/>
            <person name="Pfannmuller K.M."/>
            <person name="Ushijima B."/>
            <person name="Saw J.H."/>
            <person name="Videau P."/>
        </authorList>
    </citation>
    <scope>NUCLEOTIDE SEQUENCE [LARGE SCALE GENOMIC DNA]</scope>
    <source>
        <strain evidence="4 5">JC2043</strain>
    </source>
</reference>
<keyword evidence="2" id="KW-0472">Membrane</keyword>
<evidence type="ECO:0000256" key="2">
    <source>
        <dbReference type="SAM" id="Phobius"/>
    </source>
</evidence>
<evidence type="ECO:0000313" key="4">
    <source>
        <dbReference type="EMBL" id="MCC2617184.1"/>
    </source>
</evidence>
<feature type="transmembrane region" description="Helical" evidence="2">
    <location>
        <begin position="29"/>
        <end position="49"/>
    </location>
</feature>
<comment type="caution">
    <text evidence="4">The sequence shown here is derived from an EMBL/GenBank/DDBJ whole genome shotgun (WGS) entry which is preliminary data.</text>
</comment>
<feature type="domain" description="SPOR" evidence="3">
    <location>
        <begin position="98"/>
        <end position="178"/>
    </location>
</feature>
<dbReference type="Pfam" id="PF05036">
    <property type="entry name" value="SPOR"/>
    <property type="match status" value="1"/>
</dbReference>
<organism evidence="4 5">
    <name type="scientific">Fluctibacter halophilus</name>
    <dbReference type="NCBI Taxonomy" id="226011"/>
    <lineage>
        <taxon>Bacteria</taxon>
        <taxon>Pseudomonadati</taxon>
        <taxon>Pseudomonadota</taxon>
        <taxon>Gammaproteobacteria</taxon>
        <taxon>Alteromonadales</taxon>
        <taxon>Alteromonadaceae</taxon>
        <taxon>Fluctibacter</taxon>
    </lineage>
</organism>
<dbReference type="PROSITE" id="PS51724">
    <property type="entry name" value="SPOR"/>
    <property type="match status" value="1"/>
</dbReference>
<dbReference type="SUPFAM" id="SSF110997">
    <property type="entry name" value="Sporulation related repeat"/>
    <property type="match status" value="1"/>
</dbReference>
<proteinExistence type="predicted"/>
<evidence type="ECO:0000256" key="1">
    <source>
        <dbReference type="SAM" id="MobiDB-lite"/>
    </source>
</evidence>
<dbReference type="EMBL" id="JAJEWP010000003">
    <property type="protein sequence ID" value="MCC2617184.1"/>
    <property type="molecule type" value="Genomic_DNA"/>
</dbReference>
<dbReference type="InterPro" id="IPR036680">
    <property type="entry name" value="SPOR-like_sf"/>
</dbReference>
<name>A0ABS8GBR4_9ALTE</name>
<keyword evidence="5" id="KW-1185">Reference proteome</keyword>
<evidence type="ECO:0000259" key="3">
    <source>
        <dbReference type="PROSITE" id="PS51724"/>
    </source>
</evidence>
<accession>A0ABS8GBR4</accession>
<dbReference type="RefSeq" id="WP_229161138.1">
    <property type="nucleotide sequence ID" value="NZ_JAJEWP010000003.1"/>
</dbReference>
<dbReference type="PANTHER" id="PTHR38687">
    <property type="entry name" value="CELL DIVISION PROTEIN DEDD-RELATED"/>
    <property type="match status" value="1"/>
</dbReference>
<dbReference type="Gene3D" id="3.30.70.1070">
    <property type="entry name" value="Sporulation related repeat"/>
    <property type="match status" value="1"/>
</dbReference>
<feature type="region of interest" description="Disordered" evidence="1">
    <location>
        <begin position="1"/>
        <end position="24"/>
    </location>
</feature>